<dbReference type="Pfam" id="PF13761">
    <property type="entry name" value="DUF4166"/>
    <property type="match status" value="1"/>
</dbReference>
<dbReference type="HOGENOM" id="CLU_105870_0_0_11"/>
<feature type="domain" description="DUF4166" evidence="1">
    <location>
        <begin position="16"/>
        <end position="200"/>
    </location>
</feature>
<dbReference type="KEGG" id="asd:AS9A_3495"/>
<keyword evidence="3" id="KW-1185">Reference proteome</keyword>
<dbReference type="RefSeq" id="WP_013808284.1">
    <property type="nucleotide sequence ID" value="NC_015564.1"/>
</dbReference>
<name>F6EQQ8_HOYSD</name>
<dbReference type="AlphaFoldDB" id="F6EQQ8"/>
<dbReference type="STRING" id="443218.AS9A_3495"/>
<accession>F6EQQ8</accession>
<evidence type="ECO:0000313" key="2">
    <source>
        <dbReference type="EMBL" id="AEF41935.1"/>
    </source>
</evidence>
<sequence length="225" mass="25068">MPSVVEHALGERFSRLHPKVQWRFGFSAADGVCQIGTGVMEEMSHSLAVPVPVAWILGSRRIAPSRTGLDVPFEVENYAYTDPLGRETHATVRTFHFAGKTAEMDSTMVGSKTGSYVVDYLGAQPDLAVKTQLWVDDKGALRFTSGAPRFLIPFAPRLPALASARTEAREWWDDDKQHHGIEVEVKNPLLGRLFYYRGHFTAVERACADDQIPGRARTRKAVSRE</sequence>
<protein>
    <recommendedName>
        <fullName evidence="1">DUF4166 domain-containing protein</fullName>
    </recommendedName>
</protein>
<reference evidence="2 3" key="1">
    <citation type="journal article" date="2011" name="J. Bacteriol.">
        <title>Complete genome sequence of Amycolicicoccus subflavus DQS3-9A1T, an actinomycete isolated from crude oil-polluted soil.</title>
        <authorList>
            <person name="Cai M."/>
            <person name="Chen W.M."/>
            <person name="Nie Y."/>
            <person name="Chi C.Q."/>
            <person name="Wang Y.N."/>
            <person name="Tang Y.Q."/>
            <person name="Li G.Y."/>
            <person name="Wu X.L."/>
        </authorList>
    </citation>
    <scope>NUCLEOTIDE SEQUENCE [LARGE SCALE GENOMIC DNA]</scope>
    <source>
        <strain evidence="3">DSM 45089 / DQS3-9A1</strain>
    </source>
</reference>
<dbReference type="Proteomes" id="UP000009235">
    <property type="component" value="Chromosome"/>
</dbReference>
<dbReference type="OrthoDB" id="2448833at2"/>
<proteinExistence type="predicted"/>
<dbReference type="EMBL" id="CP002786">
    <property type="protein sequence ID" value="AEF41935.1"/>
    <property type="molecule type" value="Genomic_DNA"/>
</dbReference>
<dbReference type="eggNOG" id="ENOG502ZG4P">
    <property type="taxonomic scope" value="Bacteria"/>
</dbReference>
<evidence type="ECO:0000313" key="3">
    <source>
        <dbReference type="Proteomes" id="UP000009235"/>
    </source>
</evidence>
<dbReference type="InterPro" id="IPR025311">
    <property type="entry name" value="DUF4166"/>
</dbReference>
<gene>
    <name evidence="2" type="ordered locus">AS9A_3495</name>
</gene>
<evidence type="ECO:0000259" key="1">
    <source>
        <dbReference type="Pfam" id="PF13761"/>
    </source>
</evidence>
<organism evidence="2 3">
    <name type="scientific">Hoyosella subflava (strain DSM 45089 / JCM 17490 / NBRC 109087 / DQS3-9A1)</name>
    <name type="common">Amycolicicoccus subflavus</name>
    <dbReference type="NCBI Taxonomy" id="443218"/>
    <lineage>
        <taxon>Bacteria</taxon>
        <taxon>Bacillati</taxon>
        <taxon>Actinomycetota</taxon>
        <taxon>Actinomycetes</taxon>
        <taxon>Mycobacteriales</taxon>
        <taxon>Hoyosellaceae</taxon>
        <taxon>Hoyosella</taxon>
    </lineage>
</organism>